<name>A0A0C5XBL3_NOCSI</name>
<dbReference type="AlphaFoldDB" id="A0A0C5XBL3"/>
<keyword evidence="2" id="KW-1185">Reference proteome</keyword>
<dbReference type="KEGG" id="psim:KR76_00053"/>
<evidence type="ECO:0000313" key="1">
    <source>
        <dbReference type="EMBL" id="AJR18189.1"/>
    </source>
</evidence>
<reference evidence="1 2" key="1">
    <citation type="journal article" date="2015" name="Genome Announc.">
        <title>Complete Genome Sequence of Steroid-Transforming Nocardioides simplex VKM Ac-2033D.</title>
        <authorList>
            <person name="Shtratnikova V.Y."/>
            <person name="Schelkunov M.I."/>
            <person name="Pekov Y.A."/>
            <person name="Fokina V.V."/>
            <person name="Logacheva M.D."/>
            <person name="Sokolov S.L."/>
            <person name="Bragin E.Y."/>
            <person name="Ashapkin V.V."/>
            <person name="Donova M.V."/>
        </authorList>
    </citation>
    <scope>NUCLEOTIDE SEQUENCE [LARGE SCALE GENOMIC DNA]</scope>
    <source>
        <strain evidence="1 2">VKM Ac-2033D</strain>
    </source>
</reference>
<dbReference type="Proteomes" id="UP000030300">
    <property type="component" value="Chromosome"/>
</dbReference>
<dbReference type="HOGENOM" id="CLU_3346479_0_0_11"/>
<gene>
    <name evidence="1" type="ORF">KR76_00053</name>
</gene>
<organism evidence="1 2">
    <name type="scientific">Nocardioides simplex</name>
    <name type="common">Arthrobacter simplex</name>
    <dbReference type="NCBI Taxonomy" id="2045"/>
    <lineage>
        <taxon>Bacteria</taxon>
        <taxon>Bacillati</taxon>
        <taxon>Actinomycetota</taxon>
        <taxon>Actinomycetes</taxon>
        <taxon>Propionibacteriales</taxon>
        <taxon>Nocardioidaceae</taxon>
        <taxon>Pimelobacter</taxon>
    </lineage>
</organism>
<evidence type="ECO:0000313" key="2">
    <source>
        <dbReference type="Proteomes" id="UP000030300"/>
    </source>
</evidence>
<sequence length="37" mass="3902">MLPVAPDHSRDSTVVVTYGACSEVCLMPVRDLSVPVG</sequence>
<proteinExistence type="predicted"/>
<dbReference type="EMBL" id="CP009896">
    <property type="protein sequence ID" value="AJR18189.1"/>
    <property type="molecule type" value="Genomic_DNA"/>
</dbReference>
<accession>A0A0C5XBL3</accession>
<protein>
    <submittedName>
        <fullName evidence="1">Uncharacterized protein</fullName>
    </submittedName>
</protein>